<sequence length="41" mass="4592">EGSRGRQRALRPRTHPPLLPRPGRAPRHQPAAHAEPRVGRV</sequence>
<proteinExistence type="predicted"/>
<feature type="non-terminal residue" evidence="2">
    <location>
        <position position="1"/>
    </location>
</feature>
<evidence type="ECO:0000313" key="2">
    <source>
        <dbReference type="EMBL" id="CAA9333350.1"/>
    </source>
</evidence>
<feature type="region of interest" description="Disordered" evidence="1">
    <location>
        <begin position="1"/>
        <end position="41"/>
    </location>
</feature>
<gene>
    <name evidence="2" type="ORF">AVDCRST_MAG68-2609</name>
</gene>
<dbReference type="EMBL" id="CADCTW010000128">
    <property type="protein sequence ID" value="CAA9333350.1"/>
    <property type="molecule type" value="Genomic_DNA"/>
</dbReference>
<evidence type="ECO:0000256" key="1">
    <source>
        <dbReference type="SAM" id="MobiDB-lite"/>
    </source>
</evidence>
<feature type="non-terminal residue" evidence="2">
    <location>
        <position position="41"/>
    </location>
</feature>
<name>A0A6J4LKJ7_9BACT</name>
<dbReference type="AlphaFoldDB" id="A0A6J4LKJ7"/>
<accession>A0A6J4LKJ7</accession>
<protein>
    <submittedName>
        <fullName evidence="2">Uncharacterized protein</fullName>
    </submittedName>
</protein>
<feature type="compositionally biased region" description="Basic residues" evidence="1">
    <location>
        <begin position="1"/>
        <end position="14"/>
    </location>
</feature>
<reference evidence="2" key="1">
    <citation type="submission" date="2020-02" db="EMBL/GenBank/DDBJ databases">
        <authorList>
            <person name="Meier V. D."/>
        </authorList>
    </citation>
    <scope>NUCLEOTIDE SEQUENCE</scope>
    <source>
        <strain evidence="2">AVDCRST_MAG68</strain>
    </source>
</reference>
<organism evidence="2">
    <name type="scientific">uncultured Gemmatimonadota bacterium</name>
    <dbReference type="NCBI Taxonomy" id="203437"/>
    <lineage>
        <taxon>Bacteria</taxon>
        <taxon>Pseudomonadati</taxon>
        <taxon>Gemmatimonadota</taxon>
        <taxon>environmental samples</taxon>
    </lineage>
</organism>